<accession>A0A1G6SNC1</accession>
<name>A0A1G6SNC1_9SPHI</name>
<gene>
    <name evidence="1" type="ORF">SAMN04488024_104310</name>
</gene>
<dbReference type="RefSeq" id="WP_090768668.1">
    <property type="nucleotide sequence ID" value="NZ_FMZH01000004.1"/>
</dbReference>
<sequence>MRFLPLLLILLFVQTTFAQKTFLFPKVKAQGVSVAALTPPNWTLIESATGDLNNDATDDLALVFESNQVTDETRTYGDNHSDIIKETQKPRILAIYFRDKANGVFNLSAQNNDFILRSEEGGKVGDPLQQMAIKDQQLFLRFKGGSEWRWELGYTFKFQNKDWFLTSAINLYFNQNTGDMTERIYDFSSRQLFTTVGNLHRRDIANRKTSEVLYFSQLRTFKTFKKPWAWEIMPNVYL</sequence>
<proteinExistence type="predicted"/>
<keyword evidence="2" id="KW-1185">Reference proteome</keyword>
<dbReference type="EMBL" id="FMZH01000004">
    <property type="protein sequence ID" value="SDD18339.1"/>
    <property type="molecule type" value="Genomic_DNA"/>
</dbReference>
<dbReference type="STRING" id="390242.SAMN04488024_104310"/>
<organism evidence="1 2">
    <name type="scientific">Pedobacter soli</name>
    <dbReference type="NCBI Taxonomy" id="390242"/>
    <lineage>
        <taxon>Bacteria</taxon>
        <taxon>Pseudomonadati</taxon>
        <taxon>Bacteroidota</taxon>
        <taxon>Sphingobacteriia</taxon>
        <taxon>Sphingobacteriales</taxon>
        <taxon>Sphingobacteriaceae</taxon>
        <taxon>Pedobacter</taxon>
    </lineage>
</organism>
<protein>
    <submittedName>
        <fullName evidence="1">Uncharacterized protein</fullName>
    </submittedName>
</protein>
<dbReference type="AlphaFoldDB" id="A0A1G6SNC1"/>
<dbReference type="Proteomes" id="UP000199455">
    <property type="component" value="Unassembled WGS sequence"/>
</dbReference>
<reference evidence="2" key="1">
    <citation type="submission" date="2016-10" db="EMBL/GenBank/DDBJ databases">
        <authorList>
            <person name="Varghese N."/>
            <person name="Submissions S."/>
        </authorList>
    </citation>
    <scope>NUCLEOTIDE SEQUENCE [LARGE SCALE GENOMIC DNA]</scope>
    <source>
        <strain evidence="2">DSM 18609</strain>
    </source>
</reference>
<evidence type="ECO:0000313" key="2">
    <source>
        <dbReference type="Proteomes" id="UP000199455"/>
    </source>
</evidence>
<evidence type="ECO:0000313" key="1">
    <source>
        <dbReference type="EMBL" id="SDD18339.1"/>
    </source>
</evidence>